<dbReference type="InterPro" id="IPR004840">
    <property type="entry name" value="Amino_acid_permease_CS"/>
</dbReference>
<organism evidence="10 11">
    <name type="scientific">Lichtheimia ornata</name>
    <dbReference type="NCBI Taxonomy" id="688661"/>
    <lineage>
        <taxon>Eukaryota</taxon>
        <taxon>Fungi</taxon>
        <taxon>Fungi incertae sedis</taxon>
        <taxon>Mucoromycota</taxon>
        <taxon>Mucoromycotina</taxon>
        <taxon>Mucoromycetes</taxon>
        <taxon>Mucorales</taxon>
        <taxon>Lichtheimiaceae</taxon>
        <taxon>Lichtheimia</taxon>
    </lineage>
</organism>
<keyword evidence="11" id="KW-1185">Reference proteome</keyword>
<feature type="transmembrane region" description="Helical" evidence="8">
    <location>
        <begin position="160"/>
        <end position="178"/>
    </location>
</feature>
<dbReference type="PIRSF" id="PIRSF006060">
    <property type="entry name" value="AA_transporter"/>
    <property type="match status" value="1"/>
</dbReference>
<feature type="transmembrane region" description="Helical" evidence="8">
    <location>
        <begin position="48"/>
        <end position="66"/>
    </location>
</feature>
<evidence type="ECO:0000256" key="7">
    <source>
        <dbReference type="SAM" id="MobiDB-lite"/>
    </source>
</evidence>
<name>A0AAD8DHW3_9FUNG</name>
<comment type="subcellular location">
    <subcellularLocation>
        <location evidence="1">Membrane</location>
        <topology evidence="1">Multi-pass membrane protein</topology>
    </subcellularLocation>
</comment>
<dbReference type="FunFam" id="1.20.1740.10:FF:000001">
    <property type="entry name" value="Amino acid permease"/>
    <property type="match status" value="1"/>
</dbReference>
<dbReference type="GO" id="GO:0015171">
    <property type="term" value="F:amino acid transmembrane transporter activity"/>
    <property type="evidence" value="ECO:0007669"/>
    <property type="project" value="TreeGrafter"/>
</dbReference>
<feature type="domain" description="Amino acid permease/ SLC12A" evidence="9">
    <location>
        <begin position="50"/>
        <end position="499"/>
    </location>
</feature>
<evidence type="ECO:0000256" key="6">
    <source>
        <dbReference type="ARBA" id="ARBA00023136"/>
    </source>
</evidence>
<evidence type="ECO:0000313" key="10">
    <source>
        <dbReference type="EMBL" id="KAJ8663135.1"/>
    </source>
</evidence>
<proteinExistence type="predicted"/>
<dbReference type="InterPro" id="IPR050524">
    <property type="entry name" value="APC_YAT"/>
</dbReference>
<dbReference type="EMBL" id="JARTCD010000003">
    <property type="protein sequence ID" value="KAJ8663135.1"/>
    <property type="molecule type" value="Genomic_DNA"/>
</dbReference>
<comment type="caution">
    <text evidence="10">The sequence shown here is derived from an EMBL/GenBank/DDBJ whole genome shotgun (WGS) entry which is preliminary data.</text>
</comment>
<gene>
    <name evidence="10" type="ORF">O0I10_001312</name>
</gene>
<feature type="transmembrane region" description="Helical" evidence="8">
    <location>
        <begin position="272"/>
        <end position="291"/>
    </location>
</feature>
<reference evidence="10 11" key="1">
    <citation type="submission" date="2023-03" db="EMBL/GenBank/DDBJ databases">
        <title>Genome sequence of Lichtheimia ornata CBS 291.66.</title>
        <authorList>
            <person name="Mohabir J.T."/>
            <person name="Shea T.P."/>
            <person name="Kurbessoian T."/>
            <person name="Berby B."/>
            <person name="Fontaine J."/>
            <person name="Livny J."/>
            <person name="Gnirke A."/>
            <person name="Stajich J.E."/>
            <person name="Cuomo C.A."/>
        </authorList>
    </citation>
    <scope>NUCLEOTIDE SEQUENCE [LARGE SCALE GENOMIC DNA]</scope>
    <source>
        <strain evidence="10">CBS 291.66</strain>
    </source>
</reference>
<dbReference type="GO" id="GO:0016020">
    <property type="term" value="C:membrane"/>
    <property type="evidence" value="ECO:0007669"/>
    <property type="project" value="UniProtKB-SubCell"/>
</dbReference>
<dbReference type="PROSITE" id="PS00218">
    <property type="entry name" value="AMINO_ACID_PERMEASE_1"/>
    <property type="match status" value="1"/>
</dbReference>
<dbReference type="GeneID" id="83208730"/>
<feature type="transmembrane region" description="Helical" evidence="8">
    <location>
        <begin position="398"/>
        <end position="418"/>
    </location>
</feature>
<evidence type="ECO:0000256" key="4">
    <source>
        <dbReference type="ARBA" id="ARBA00022970"/>
    </source>
</evidence>
<evidence type="ECO:0000256" key="2">
    <source>
        <dbReference type="ARBA" id="ARBA00022448"/>
    </source>
</evidence>
<dbReference type="Gene3D" id="1.20.1740.10">
    <property type="entry name" value="Amino acid/polyamine transporter I"/>
    <property type="match status" value="1"/>
</dbReference>
<keyword evidence="4" id="KW-0029">Amino-acid transport</keyword>
<evidence type="ECO:0000256" key="1">
    <source>
        <dbReference type="ARBA" id="ARBA00004141"/>
    </source>
</evidence>
<feature type="transmembrane region" description="Helical" evidence="8">
    <location>
        <begin position="190"/>
        <end position="211"/>
    </location>
</feature>
<feature type="transmembrane region" description="Helical" evidence="8">
    <location>
        <begin position="371"/>
        <end position="392"/>
    </location>
</feature>
<feature type="transmembrane region" description="Helical" evidence="8">
    <location>
        <begin position="473"/>
        <end position="491"/>
    </location>
</feature>
<dbReference type="InterPro" id="IPR004841">
    <property type="entry name" value="AA-permease/SLC12A_dom"/>
</dbReference>
<feature type="region of interest" description="Disordered" evidence="7">
    <location>
        <begin position="1"/>
        <end position="32"/>
    </location>
</feature>
<feature type="transmembrane region" description="Helical" evidence="8">
    <location>
        <begin position="78"/>
        <end position="96"/>
    </location>
</feature>
<dbReference type="RefSeq" id="XP_058348047.1">
    <property type="nucleotide sequence ID" value="XM_058481409.1"/>
</dbReference>
<keyword evidence="3 8" id="KW-0812">Transmembrane</keyword>
<feature type="transmembrane region" description="Helical" evidence="8">
    <location>
        <begin position="231"/>
        <end position="251"/>
    </location>
</feature>
<evidence type="ECO:0000313" key="11">
    <source>
        <dbReference type="Proteomes" id="UP001234581"/>
    </source>
</evidence>
<evidence type="ECO:0000256" key="3">
    <source>
        <dbReference type="ARBA" id="ARBA00022692"/>
    </source>
</evidence>
<keyword evidence="5 8" id="KW-1133">Transmembrane helix</keyword>
<dbReference type="PANTHER" id="PTHR43341">
    <property type="entry name" value="AMINO ACID PERMEASE"/>
    <property type="match status" value="1"/>
</dbReference>
<feature type="transmembrane region" description="Helical" evidence="8">
    <location>
        <begin position="322"/>
        <end position="345"/>
    </location>
</feature>
<accession>A0AAD8DHW3</accession>
<feature type="transmembrane region" description="Helical" evidence="8">
    <location>
        <begin position="449"/>
        <end position="467"/>
    </location>
</feature>
<feature type="transmembrane region" description="Helical" evidence="8">
    <location>
        <begin position="131"/>
        <end position="154"/>
    </location>
</feature>
<sequence length="543" mass="59965">MEEKHQTSSSSDSIHNDKEYYTGDVASIEQQESVEKKEPYKLKRTLKARHLSMISLGGVIGQGLFLSAGGNLYQGGPAGALIAYAIIGFIVFWVAYSLGEMATYIPVSGSFTIFARRFVDHSFGAMIGYNYWACWAIVVAAELVALPLVMTFWTTVVPDWAWSLMWLVIIFILNLFGARGYGEAEYWFSMIKVLTIIIFIIVGAFISGGVIGDEVYGFKYWENGGAFPHGALGVVNSFVLASFSMMGTEIIGITAGECSNPLKQVPRAIKNVVWRIVIFYLCSVFIMGQIIPWDDKHNLNKDSQDATVSPFTLVFEKGSLDAVAQIMNVVILITVLSCANSGLYVSTRTLCALAEEGIAWKRLGYINRWGVPIYALTCSALVSVVTFVTSLIPGKALYSVLTSLSGVAGFVTWAGIALSHYRFRLAFKAQNKDFSIIPIRAPYHPFGDLFVMVACCVIALMTGYSYFYPPDPVGLVGNYAGIILCAIGWAITKWWTKSKMIPPAEIDVDTGVSDQIGKQEEEKTDITGNFFQRMWKRLLIIFT</sequence>
<dbReference type="PANTHER" id="PTHR43341:SF1">
    <property type="entry name" value="GENERAL AMINO-ACID PERMEASE GAP1"/>
    <property type="match status" value="1"/>
</dbReference>
<dbReference type="AlphaFoldDB" id="A0AAD8DHW3"/>
<evidence type="ECO:0000259" key="9">
    <source>
        <dbReference type="Pfam" id="PF00324"/>
    </source>
</evidence>
<dbReference type="Proteomes" id="UP001234581">
    <property type="component" value="Unassembled WGS sequence"/>
</dbReference>
<dbReference type="Pfam" id="PF00324">
    <property type="entry name" value="AA_permease"/>
    <property type="match status" value="1"/>
</dbReference>
<evidence type="ECO:0000256" key="5">
    <source>
        <dbReference type="ARBA" id="ARBA00022989"/>
    </source>
</evidence>
<evidence type="ECO:0000256" key="8">
    <source>
        <dbReference type="SAM" id="Phobius"/>
    </source>
</evidence>
<protein>
    <recommendedName>
        <fullName evidence="9">Amino acid permease/ SLC12A domain-containing protein</fullName>
    </recommendedName>
</protein>
<keyword evidence="6 8" id="KW-0472">Membrane</keyword>
<keyword evidence="2" id="KW-0813">Transport</keyword>